<name>A0A5C3PCG8_9APHY</name>
<proteinExistence type="predicted"/>
<evidence type="ECO:0000313" key="2">
    <source>
        <dbReference type="Proteomes" id="UP000308197"/>
    </source>
</evidence>
<organism evidence="1 2">
    <name type="scientific">Polyporus arcularius HHB13444</name>
    <dbReference type="NCBI Taxonomy" id="1314778"/>
    <lineage>
        <taxon>Eukaryota</taxon>
        <taxon>Fungi</taxon>
        <taxon>Dikarya</taxon>
        <taxon>Basidiomycota</taxon>
        <taxon>Agaricomycotina</taxon>
        <taxon>Agaricomycetes</taxon>
        <taxon>Polyporales</taxon>
        <taxon>Polyporaceae</taxon>
        <taxon>Polyporus</taxon>
    </lineage>
</organism>
<evidence type="ECO:0000313" key="1">
    <source>
        <dbReference type="EMBL" id="TFK87306.1"/>
    </source>
</evidence>
<dbReference type="Proteomes" id="UP000308197">
    <property type="component" value="Unassembled WGS sequence"/>
</dbReference>
<protein>
    <submittedName>
        <fullName evidence="1">Uncharacterized protein</fullName>
    </submittedName>
</protein>
<keyword evidence="2" id="KW-1185">Reference proteome</keyword>
<dbReference type="EMBL" id="ML211159">
    <property type="protein sequence ID" value="TFK87306.1"/>
    <property type="molecule type" value="Genomic_DNA"/>
</dbReference>
<dbReference type="AlphaFoldDB" id="A0A5C3PCG8"/>
<reference evidence="1 2" key="1">
    <citation type="journal article" date="2019" name="Nat. Ecol. Evol.">
        <title>Megaphylogeny resolves global patterns of mushroom evolution.</title>
        <authorList>
            <person name="Varga T."/>
            <person name="Krizsan K."/>
            <person name="Foldi C."/>
            <person name="Dima B."/>
            <person name="Sanchez-Garcia M."/>
            <person name="Sanchez-Ramirez S."/>
            <person name="Szollosi G.J."/>
            <person name="Szarkandi J.G."/>
            <person name="Papp V."/>
            <person name="Albert L."/>
            <person name="Andreopoulos W."/>
            <person name="Angelini C."/>
            <person name="Antonin V."/>
            <person name="Barry K.W."/>
            <person name="Bougher N.L."/>
            <person name="Buchanan P."/>
            <person name="Buyck B."/>
            <person name="Bense V."/>
            <person name="Catcheside P."/>
            <person name="Chovatia M."/>
            <person name="Cooper J."/>
            <person name="Damon W."/>
            <person name="Desjardin D."/>
            <person name="Finy P."/>
            <person name="Geml J."/>
            <person name="Haridas S."/>
            <person name="Hughes K."/>
            <person name="Justo A."/>
            <person name="Karasinski D."/>
            <person name="Kautmanova I."/>
            <person name="Kiss B."/>
            <person name="Kocsube S."/>
            <person name="Kotiranta H."/>
            <person name="LaButti K.M."/>
            <person name="Lechner B.E."/>
            <person name="Liimatainen K."/>
            <person name="Lipzen A."/>
            <person name="Lukacs Z."/>
            <person name="Mihaltcheva S."/>
            <person name="Morgado L.N."/>
            <person name="Niskanen T."/>
            <person name="Noordeloos M.E."/>
            <person name="Ohm R.A."/>
            <person name="Ortiz-Santana B."/>
            <person name="Ovrebo C."/>
            <person name="Racz N."/>
            <person name="Riley R."/>
            <person name="Savchenko A."/>
            <person name="Shiryaev A."/>
            <person name="Soop K."/>
            <person name="Spirin V."/>
            <person name="Szebenyi C."/>
            <person name="Tomsovsky M."/>
            <person name="Tulloss R.E."/>
            <person name="Uehling J."/>
            <person name="Grigoriev I.V."/>
            <person name="Vagvolgyi C."/>
            <person name="Papp T."/>
            <person name="Martin F.M."/>
            <person name="Miettinen O."/>
            <person name="Hibbett D.S."/>
            <person name="Nagy L.G."/>
        </authorList>
    </citation>
    <scope>NUCLEOTIDE SEQUENCE [LARGE SCALE GENOMIC DNA]</scope>
    <source>
        <strain evidence="1 2">HHB13444</strain>
    </source>
</reference>
<gene>
    <name evidence="1" type="ORF">K466DRAFT_116409</name>
</gene>
<dbReference type="InParanoid" id="A0A5C3PCG8"/>
<sequence length="163" mass="17987">MSSYDHSRAERSPGPCLSFSSLHRSIPFHRSPSSCAGTALKQTATTTTTTSHQAEQLLQLSGRAQIHTIERTVSCQSAGFSVLAAILHAIADSRGRCIKSARYTHDGYPLSLETVCVLGNYVRWARCALRYQWLDNRELNDLLEEEPDLGSACSSSRLTSSRR</sequence>
<accession>A0A5C3PCG8</accession>